<dbReference type="InterPro" id="IPR036388">
    <property type="entry name" value="WH-like_DNA-bd_sf"/>
</dbReference>
<evidence type="ECO:0000259" key="5">
    <source>
        <dbReference type="Pfam" id="PF00891"/>
    </source>
</evidence>
<evidence type="ECO:0000259" key="6">
    <source>
        <dbReference type="Pfam" id="PF08100"/>
    </source>
</evidence>
<dbReference type="GO" id="GO:0046983">
    <property type="term" value="F:protein dimerization activity"/>
    <property type="evidence" value="ECO:0007669"/>
    <property type="project" value="InterPro"/>
</dbReference>
<dbReference type="RefSeq" id="WP_245876805.1">
    <property type="nucleotide sequence ID" value="NZ_LFBV01000003.1"/>
</dbReference>
<dbReference type="SUPFAM" id="SSF53335">
    <property type="entry name" value="S-adenosyl-L-methionine-dependent methyltransferases"/>
    <property type="match status" value="1"/>
</dbReference>
<organism evidence="7">
    <name type="scientific">Streptomyces uncialis</name>
    <dbReference type="NCBI Taxonomy" id="1048205"/>
    <lineage>
        <taxon>Bacteria</taxon>
        <taxon>Bacillati</taxon>
        <taxon>Actinomycetota</taxon>
        <taxon>Actinomycetes</taxon>
        <taxon>Kitasatosporales</taxon>
        <taxon>Streptomycetaceae</taxon>
        <taxon>Streptomyces</taxon>
    </lineage>
</organism>
<dbReference type="PIRSF" id="PIRSF005739">
    <property type="entry name" value="O-mtase"/>
    <property type="match status" value="1"/>
</dbReference>
<dbReference type="Pfam" id="PF00891">
    <property type="entry name" value="Methyltransf_2"/>
    <property type="match status" value="1"/>
</dbReference>
<gene>
    <name evidence="7" type="primary">claM3</name>
    <name evidence="8" type="ORF">AB852_16655</name>
</gene>
<dbReference type="Gene3D" id="3.40.50.150">
    <property type="entry name" value="Vaccinia Virus protein VP39"/>
    <property type="match status" value="1"/>
</dbReference>
<keyword evidence="1 7" id="KW-0489">Methyltransferase</keyword>
<evidence type="ECO:0000256" key="2">
    <source>
        <dbReference type="ARBA" id="ARBA00022679"/>
    </source>
</evidence>
<reference evidence="7" key="1">
    <citation type="journal article" date="2011" name="PLoS ONE">
        <title>Biosynthetic gene cluster for the cladoniamides, bis-indoles with a rearranged scaffold.</title>
        <authorList>
            <person name="Ryan K.S."/>
        </authorList>
    </citation>
    <scope>NUCLEOTIDE SEQUENCE</scope>
    <source>
        <strain evidence="7">Ex J. Davies et al.</strain>
    </source>
</reference>
<dbReference type="PANTHER" id="PTHR43712:SF2">
    <property type="entry name" value="O-METHYLTRANSFERASE CICE"/>
    <property type="match status" value="1"/>
</dbReference>
<evidence type="ECO:0000313" key="9">
    <source>
        <dbReference type="Proteomes" id="UP000186455"/>
    </source>
</evidence>
<dbReference type="AlphaFoldDB" id="G3K6K7"/>
<dbReference type="Pfam" id="PF08100">
    <property type="entry name" value="Dimerisation"/>
    <property type="match status" value="1"/>
</dbReference>
<protein>
    <submittedName>
        <fullName evidence="7">Methyltransferase</fullName>
    </submittedName>
</protein>
<evidence type="ECO:0000313" key="7">
    <source>
        <dbReference type="EMBL" id="AEO12718.1"/>
    </source>
</evidence>
<dbReference type="InterPro" id="IPR016461">
    <property type="entry name" value="COMT-like"/>
</dbReference>
<feature type="domain" description="O-methyltransferase C-terminal" evidence="5">
    <location>
        <begin position="117"/>
        <end position="322"/>
    </location>
</feature>
<dbReference type="EMBL" id="LFBV01000003">
    <property type="protein sequence ID" value="OKH94217.1"/>
    <property type="molecule type" value="Genomic_DNA"/>
</dbReference>
<reference evidence="7" key="2">
    <citation type="journal article" date="2013" name="Org. Lett.">
        <title>Biosynthetic O-Methylation Protects Cladoniamides from Self-destruction.</title>
        <authorList>
            <person name="Du Y.L."/>
            <person name="Ding T."/>
            <person name="Ryan K.S."/>
        </authorList>
    </citation>
    <scope>NUCLEOTIDE SEQUENCE</scope>
    <source>
        <strain evidence="7">Ex J. Davies et al.</strain>
    </source>
</reference>
<feature type="domain" description="O-methyltransferase dimerisation" evidence="6">
    <location>
        <begin position="18"/>
        <end position="89"/>
    </location>
</feature>
<dbReference type="InterPro" id="IPR001077">
    <property type="entry name" value="COMT_C"/>
</dbReference>
<dbReference type="SUPFAM" id="SSF46785">
    <property type="entry name" value="Winged helix' DNA-binding domain"/>
    <property type="match status" value="1"/>
</dbReference>
<dbReference type="InterPro" id="IPR012967">
    <property type="entry name" value="COMT_dimerisation"/>
</dbReference>
<evidence type="ECO:0000256" key="3">
    <source>
        <dbReference type="ARBA" id="ARBA00022691"/>
    </source>
</evidence>
<dbReference type="GO" id="GO:0032259">
    <property type="term" value="P:methylation"/>
    <property type="evidence" value="ECO:0007669"/>
    <property type="project" value="UniProtKB-KW"/>
</dbReference>
<dbReference type="Gene3D" id="1.10.287.1350">
    <property type="match status" value="1"/>
</dbReference>
<keyword evidence="3" id="KW-0949">S-adenosyl-L-methionine</keyword>
<name>G3K6K7_9ACTN</name>
<evidence type="ECO:0000256" key="1">
    <source>
        <dbReference type="ARBA" id="ARBA00022603"/>
    </source>
</evidence>
<dbReference type="InterPro" id="IPR036390">
    <property type="entry name" value="WH_DNA-bd_sf"/>
</dbReference>
<dbReference type="Gene3D" id="1.10.10.10">
    <property type="entry name" value="Winged helix-like DNA-binding domain superfamily/Winged helix DNA-binding domain"/>
    <property type="match status" value="1"/>
</dbReference>
<dbReference type="Proteomes" id="UP000186455">
    <property type="component" value="Unassembled WGS sequence"/>
</dbReference>
<feature type="active site" description="Proton acceptor" evidence="4">
    <location>
        <position position="252"/>
    </location>
</feature>
<dbReference type="STRING" id="1048205.AB852_16655"/>
<evidence type="ECO:0000313" key="8">
    <source>
        <dbReference type="EMBL" id="OKH94217.1"/>
    </source>
</evidence>
<dbReference type="PANTHER" id="PTHR43712">
    <property type="entry name" value="PUTATIVE (AFU_ORTHOLOGUE AFUA_4G14580)-RELATED"/>
    <property type="match status" value="1"/>
</dbReference>
<keyword evidence="2 7" id="KW-0808">Transferase</keyword>
<evidence type="ECO:0000256" key="4">
    <source>
        <dbReference type="PIRSR" id="PIRSR005739-1"/>
    </source>
</evidence>
<dbReference type="PROSITE" id="PS51683">
    <property type="entry name" value="SAM_OMT_II"/>
    <property type="match status" value="1"/>
</dbReference>
<dbReference type="CDD" id="cd02440">
    <property type="entry name" value="AdoMet_MTases"/>
    <property type="match status" value="1"/>
</dbReference>
<dbReference type="InterPro" id="IPR029063">
    <property type="entry name" value="SAM-dependent_MTases_sf"/>
</dbReference>
<sequence length="344" mass="36115">MSAADPGGTGPAPADRMMSMITGYWVTQIVRTVAELSIPDQLAEGPLTAAELAARIDADPDAVARLLRACASLGLTEADDRRAFHRTPLLDTLRAGTPHSLRTIALVHGSPGHWLPWGLLPDAVRSGTPQTGAALGRDIWAHFLAHPEEGERFATSMTELTAGLAEEVAALIDTDGVGVAVDVGGANGALVHALLRGDPRPRGVVVDLPAVEESARAEAREAGLADRVTVVGGSFFDPLPRGDLFLLKAVLHNWDDDACTAILRNCRAALNPGGRVIVVEMPLGPLGEPGFAPLLDLNMLAVLPGRERDLPHYDALFAAAGLRRTGITPTRSPQRLITAVTAGS</sequence>
<dbReference type="GO" id="GO:0008171">
    <property type="term" value="F:O-methyltransferase activity"/>
    <property type="evidence" value="ECO:0007669"/>
    <property type="project" value="InterPro"/>
</dbReference>
<reference evidence="8 9" key="3">
    <citation type="submission" date="2015-06" db="EMBL/GenBank/DDBJ databases">
        <title>Cloning and characterization of the uncialamcin biosynthetic gene cluster.</title>
        <authorList>
            <person name="Yan X."/>
            <person name="Huang T."/>
            <person name="Ge H."/>
            <person name="Shen B."/>
        </authorList>
    </citation>
    <scope>NUCLEOTIDE SEQUENCE [LARGE SCALE GENOMIC DNA]</scope>
    <source>
        <strain evidence="8 9">DCA2648</strain>
    </source>
</reference>
<dbReference type="EMBL" id="JN165773">
    <property type="protein sequence ID" value="AEO12718.1"/>
    <property type="molecule type" value="Genomic_DNA"/>
</dbReference>
<proteinExistence type="predicted"/>
<keyword evidence="9" id="KW-1185">Reference proteome</keyword>
<accession>G3K6K7</accession>